<keyword evidence="2" id="KW-0472">Membrane</keyword>
<dbReference type="OrthoDB" id="377549at2759"/>
<feature type="region of interest" description="Disordered" evidence="1">
    <location>
        <begin position="517"/>
        <end position="560"/>
    </location>
</feature>
<protein>
    <submittedName>
        <fullName evidence="4">Uncharacterized protein LOC113206049</fullName>
    </submittedName>
</protein>
<accession>A0A6J1S962</accession>
<dbReference type="KEGG" id="foc:113206049"/>
<dbReference type="PANTHER" id="PTHR33538:SF2">
    <property type="entry name" value="PROTEIN GAMETE EXPRESSED 1"/>
    <property type="match status" value="1"/>
</dbReference>
<proteinExistence type="predicted"/>
<evidence type="ECO:0000313" key="3">
    <source>
        <dbReference type="Proteomes" id="UP000504606"/>
    </source>
</evidence>
<dbReference type="AlphaFoldDB" id="A0A6J1S962"/>
<sequence>MKRSVYFGTPENLKRVFVVKQTRQASNSFQSKMCAQTSWWVLDFRVPLFFVCCVVTFITSHDVPLRPREMVSLLEEGKRQYNLVQAKTSMPTFGSCWKTAIARMHGGCQHLDDRIQSEVALSFANCFLEGAGLPRHDCDGSDKSLTVKLEDCLKTMPDKTFIAYTEFFTHTQSMCFFVMSQVWHEETEKTIDKLSTSAADVAKQLEASEELQEELLLHQRKSVVIQQELLENGVSLGSMLHESRDNLNVIFTEFRASTLEQQRLLSMVFHHLSALQSWIVGEVSWVDSIAFYIPSFAFVYFLSSAQRTTNARIPGLLVLLFAGLLERFISYILLSDGADGASFQPVDIINERLRWWVWLVRRCAIAANVVVLSITLYRYQDREEVMHQLLEQIKRQNEELLNHIHGRVNGLKKTKSLDEADGFGYMPVLTSSSSSLSGPVSTPSSRNSPGISHIKPVARTVPTTNGAMSPVRRVNIGIPTAHSAFIPIRENSPINESVTSSIIDTTIEENDSIGVFSDINASTPRNKRNNKKKDLSENSSPVSTRYNLRRSGRISAASPV</sequence>
<feature type="transmembrane region" description="Helical" evidence="2">
    <location>
        <begin position="315"/>
        <end position="335"/>
    </location>
</feature>
<evidence type="ECO:0000256" key="2">
    <source>
        <dbReference type="SAM" id="Phobius"/>
    </source>
</evidence>
<feature type="compositionally biased region" description="Polar residues" evidence="1">
    <location>
        <begin position="537"/>
        <end position="546"/>
    </location>
</feature>
<dbReference type="RefSeq" id="XP_026277729.1">
    <property type="nucleotide sequence ID" value="XM_026421944.2"/>
</dbReference>
<feature type="compositionally biased region" description="Low complexity" evidence="1">
    <location>
        <begin position="431"/>
        <end position="445"/>
    </location>
</feature>
<keyword evidence="3" id="KW-1185">Reference proteome</keyword>
<feature type="transmembrane region" description="Helical" evidence="2">
    <location>
        <begin position="355"/>
        <end position="377"/>
    </location>
</feature>
<keyword evidence="2" id="KW-1133">Transmembrane helix</keyword>
<evidence type="ECO:0000256" key="1">
    <source>
        <dbReference type="SAM" id="MobiDB-lite"/>
    </source>
</evidence>
<organism evidence="3 4">
    <name type="scientific">Frankliniella occidentalis</name>
    <name type="common">Western flower thrips</name>
    <name type="synonym">Euthrips occidentalis</name>
    <dbReference type="NCBI Taxonomy" id="133901"/>
    <lineage>
        <taxon>Eukaryota</taxon>
        <taxon>Metazoa</taxon>
        <taxon>Ecdysozoa</taxon>
        <taxon>Arthropoda</taxon>
        <taxon>Hexapoda</taxon>
        <taxon>Insecta</taxon>
        <taxon>Pterygota</taxon>
        <taxon>Neoptera</taxon>
        <taxon>Paraneoptera</taxon>
        <taxon>Thysanoptera</taxon>
        <taxon>Terebrantia</taxon>
        <taxon>Thripoidea</taxon>
        <taxon>Thripidae</taxon>
        <taxon>Frankliniella</taxon>
    </lineage>
</organism>
<dbReference type="InterPro" id="IPR040346">
    <property type="entry name" value="GEX1/Brambleberry"/>
</dbReference>
<name>A0A6J1S962_FRAOC</name>
<reference evidence="4" key="1">
    <citation type="submission" date="2025-08" db="UniProtKB">
        <authorList>
            <consortium name="RefSeq"/>
        </authorList>
    </citation>
    <scope>IDENTIFICATION</scope>
    <source>
        <tissue evidence="4">Whole organism</tissue>
    </source>
</reference>
<feature type="transmembrane region" description="Helical" evidence="2">
    <location>
        <begin position="285"/>
        <end position="303"/>
    </location>
</feature>
<keyword evidence="2" id="KW-0812">Transmembrane</keyword>
<feature type="region of interest" description="Disordered" evidence="1">
    <location>
        <begin position="431"/>
        <end position="454"/>
    </location>
</feature>
<dbReference type="GeneID" id="113206049"/>
<dbReference type="PANTHER" id="PTHR33538">
    <property type="entry name" value="PROTEIN GAMETE EXPRESSED 1"/>
    <property type="match status" value="1"/>
</dbReference>
<gene>
    <name evidence="4" type="primary">LOC113206049</name>
</gene>
<dbReference type="Proteomes" id="UP000504606">
    <property type="component" value="Unplaced"/>
</dbReference>
<evidence type="ECO:0000313" key="4">
    <source>
        <dbReference type="RefSeq" id="XP_026277729.1"/>
    </source>
</evidence>